<feature type="domain" description="Thioredoxin-like fold" evidence="2">
    <location>
        <begin position="42"/>
        <end position="139"/>
    </location>
</feature>
<evidence type="ECO:0000259" key="2">
    <source>
        <dbReference type="Pfam" id="PF13098"/>
    </source>
</evidence>
<dbReference type="EMBL" id="JBHTKY010000002">
    <property type="protein sequence ID" value="MFD1164619.1"/>
    <property type="molecule type" value="Genomic_DNA"/>
</dbReference>
<dbReference type="Gene3D" id="3.40.30.10">
    <property type="entry name" value="Glutaredoxin"/>
    <property type="match status" value="1"/>
</dbReference>
<reference evidence="4" key="1">
    <citation type="journal article" date="2019" name="Int. J. Syst. Evol. Microbiol.">
        <title>The Global Catalogue of Microorganisms (GCM) 10K type strain sequencing project: providing services to taxonomists for standard genome sequencing and annotation.</title>
        <authorList>
            <consortium name="The Broad Institute Genomics Platform"/>
            <consortium name="The Broad Institute Genome Sequencing Center for Infectious Disease"/>
            <person name="Wu L."/>
            <person name="Ma J."/>
        </authorList>
    </citation>
    <scope>NUCLEOTIDE SEQUENCE [LARGE SCALE GENOMIC DNA]</scope>
    <source>
        <strain evidence="4">CCUG 52468</strain>
    </source>
</reference>
<comment type="caution">
    <text evidence="3">The sequence shown here is derived from an EMBL/GenBank/DDBJ whole genome shotgun (WGS) entry which is preliminary data.</text>
</comment>
<dbReference type="CDD" id="cd02947">
    <property type="entry name" value="TRX_family"/>
    <property type="match status" value="1"/>
</dbReference>
<dbReference type="InterPro" id="IPR012336">
    <property type="entry name" value="Thioredoxin-like_fold"/>
</dbReference>
<dbReference type="Pfam" id="PF13098">
    <property type="entry name" value="Thioredoxin_2"/>
    <property type="match status" value="1"/>
</dbReference>
<sequence length="157" mass="18233">MRLLQILILSILLISSKVQAQEQPEPVVNWISFEQLGDSLDSNPKPVVIFFHTDWCSYCKKMLRETFRDKEVIEKLNSEYYAVEFDAESIDSVLFDGVTYTNSSSRKRTGNYHELFKILMGESKKHVFPTTLIMNADFSVKTKKINYLSIKQILNIL</sequence>
<name>A0ABW3RHF0_9SPHI</name>
<dbReference type="Proteomes" id="UP001597205">
    <property type="component" value="Unassembled WGS sequence"/>
</dbReference>
<protein>
    <submittedName>
        <fullName evidence="3">Thioredoxin family protein</fullName>
    </submittedName>
</protein>
<evidence type="ECO:0000313" key="4">
    <source>
        <dbReference type="Proteomes" id="UP001597205"/>
    </source>
</evidence>
<organism evidence="3 4">
    <name type="scientific">Sphingobacterium daejeonense</name>
    <dbReference type="NCBI Taxonomy" id="371142"/>
    <lineage>
        <taxon>Bacteria</taxon>
        <taxon>Pseudomonadati</taxon>
        <taxon>Bacteroidota</taxon>
        <taxon>Sphingobacteriia</taxon>
        <taxon>Sphingobacteriales</taxon>
        <taxon>Sphingobacteriaceae</taxon>
        <taxon>Sphingobacterium</taxon>
    </lineage>
</organism>
<keyword evidence="1" id="KW-0732">Signal</keyword>
<evidence type="ECO:0000313" key="3">
    <source>
        <dbReference type="EMBL" id="MFD1164619.1"/>
    </source>
</evidence>
<dbReference type="SUPFAM" id="SSF52833">
    <property type="entry name" value="Thioredoxin-like"/>
    <property type="match status" value="1"/>
</dbReference>
<keyword evidence="4" id="KW-1185">Reference proteome</keyword>
<dbReference type="InterPro" id="IPR036249">
    <property type="entry name" value="Thioredoxin-like_sf"/>
</dbReference>
<evidence type="ECO:0000256" key="1">
    <source>
        <dbReference type="SAM" id="SignalP"/>
    </source>
</evidence>
<accession>A0ABW3RHF0</accession>
<gene>
    <name evidence="3" type="ORF">ACFQ2C_03270</name>
</gene>
<dbReference type="RefSeq" id="WP_380894715.1">
    <property type="nucleotide sequence ID" value="NZ_JBHTKY010000002.1"/>
</dbReference>
<feature type="chain" id="PRO_5045458027" evidence="1">
    <location>
        <begin position="21"/>
        <end position="157"/>
    </location>
</feature>
<proteinExistence type="predicted"/>
<feature type="signal peptide" evidence="1">
    <location>
        <begin position="1"/>
        <end position="20"/>
    </location>
</feature>